<proteinExistence type="predicted"/>
<keyword evidence="1" id="KW-0472">Membrane</keyword>
<dbReference type="Proteomes" id="UP001056907">
    <property type="component" value="Chromosome"/>
</dbReference>
<dbReference type="SUPFAM" id="SSF53448">
    <property type="entry name" value="Nucleotide-diphospho-sugar transferases"/>
    <property type="match status" value="1"/>
</dbReference>
<dbReference type="InterPro" id="IPR050834">
    <property type="entry name" value="Glycosyltransf_2"/>
</dbReference>
<accession>A0ABD7TN00</accession>
<keyword evidence="3" id="KW-0808">Transferase</keyword>
<dbReference type="EMBL" id="CP078013">
    <property type="protein sequence ID" value="USW02768.1"/>
    <property type="molecule type" value="Genomic_DNA"/>
</dbReference>
<dbReference type="Gene3D" id="3.90.550.10">
    <property type="entry name" value="Spore Coat Polysaccharide Biosynthesis Protein SpsA, Chain A"/>
    <property type="match status" value="1"/>
</dbReference>
<dbReference type="AlphaFoldDB" id="A0ABD7TN00"/>
<gene>
    <name evidence="3" type="ORF">KUA23_08630</name>
</gene>
<reference evidence="3" key="1">
    <citation type="journal article" date="2022" name="Front. Plant Sci.">
        <title>Agronomic efficiency and genome mining analysis of the wheat-biostimulant rhizospheric bacterium Pseudomonas pergaminensis sp. nov. strain 1008T.</title>
        <authorList>
            <person name="Diaz M."/>
            <person name="Bach T."/>
            <person name="Gonzalez Anta G."/>
            <person name="Agaras B."/>
            <person name="Wibberg D."/>
            <person name="Noguera F."/>
            <person name="Canciani W."/>
            <person name="Valverde C."/>
        </authorList>
    </citation>
    <scope>NUCLEOTIDE SEQUENCE</scope>
    <source>
        <strain evidence="3">1008</strain>
    </source>
</reference>
<dbReference type="InterPro" id="IPR029044">
    <property type="entry name" value="Nucleotide-diphossugar_trans"/>
</dbReference>
<dbReference type="Pfam" id="PF00535">
    <property type="entry name" value="Glycos_transf_2"/>
    <property type="match status" value="1"/>
</dbReference>
<feature type="domain" description="Glycosyltransferase 2-like" evidence="2">
    <location>
        <begin position="9"/>
        <end position="176"/>
    </location>
</feature>
<dbReference type="PANTHER" id="PTHR43685:SF2">
    <property type="entry name" value="GLYCOSYLTRANSFERASE 2-LIKE DOMAIN-CONTAINING PROTEIN"/>
    <property type="match status" value="1"/>
</dbReference>
<keyword evidence="3" id="KW-0328">Glycosyltransferase</keyword>
<reference evidence="3" key="2">
    <citation type="submission" date="2024-04" db="EMBL/GenBank/DDBJ databases">
        <authorList>
            <person name="Diaz M."/>
            <person name="Bach T."/>
            <person name="Gonzalez Anta G."/>
            <person name="Agaras B."/>
            <person name="Wibberg D."/>
            <person name="Noguera F."/>
            <person name="Canciani W."/>
            <person name="Ybarra T."/>
            <person name="Nunez M.L."/>
            <person name="Valverde C."/>
        </authorList>
    </citation>
    <scope>NUCLEOTIDE SEQUENCE</scope>
    <source>
        <strain evidence="3">1008</strain>
    </source>
</reference>
<evidence type="ECO:0000313" key="4">
    <source>
        <dbReference type="Proteomes" id="UP001056907"/>
    </source>
</evidence>
<dbReference type="GO" id="GO:0016757">
    <property type="term" value="F:glycosyltransferase activity"/>
    <property type="evidence" value="ECO:0007669"/>
    <property type="project" value="UniProtKB-KW"/>
</dbReference>
<evidence type="ECO:0000256" key="1">
    <source>
        <dbReference type="ARBA" id="ARBA00022519"/>
    </source>
</evidence>
<evidence type="ECO:0000259" key="2">
    <source>
        <dbReference type="Pfam" id="PF00535"/>
    </source>
</evidence>
<dbReference type="KEGG" id="ppeg:KUA23_08630"/>
<evidence type="ECO:0000313" key="3">
    <source>
        <dbReference type="EMBL" id="USW02768.1"/>
    </source>
</evidence>
<dbReference type="EC" id="2.4.-.-" evidence="3"/>
<organism evidence="3 4">
    <name type="scientific">Pseudomonas pergaminensis</name>
    <dbReference type="NCBI Taxonomy" id="2853159"/>
    <lineage>
        <taxon>Bacteria</taxon>
        <taxon>Pseudomonadati</taxon>
        <taxon>Pseudomonadota</taxon>
        <taxon>Gammaproteobacteria</taxon>
        <taxon>Pseudomonadales</taxon>
        <taxon>Pseudomonadaceae</taxon>
        <taxon>Pseudomonas</taxon>
    </lineage>
</organism>
<keyword evidence="1" id="KW-0997">Cell inner membrane</keyword>
<protein>
    <submittedName>
        <fullName evidence="3">Glycosyltransferase family 2 protein</fullName>
        <ecNumber evidence="3">2.4.-.-</ecNumber>
    </submittedName>
</protein>
<keyword evidence="1" id="KW-1003">Cell membrane</keyword>
<dbReference type="InterPro" id="IPR001173">
    <property type="entry name" value="Glyco_trans_2-like"/>
</dbReference>
<dbReference type="PANTHER" id="PTHR43685">
    <property type="entry name" value="GLYCOSYLTRANSFERASE"/>
    <property type="match status" value="1"/>
</dbReference>
<dbReference type="RefSeq" id="WP_252993769.1">
    <property type="nucleotide sequence ID" value="NZ_CP078013.2"/>
</dbReference>
<name>A0ABD7TN00_9PSED</name>
<sequence>MNNVESLVSVLVPVYNRKDIIIETLNSALSQTYKNIEIIVVDNCSIDGTWELVSELAKSDSRLRVFRNTTNLGPVRNWLRCLEEARGTYGKILWSDDLIAPNFLKATLPFFSDENVGFVFTSTRVFSSNPDQGKLHHSIGTTGIYSTERFIAGDLNGLGYPVSPGCALFRLEDLRESLLLQVPNAVGSDFSMHAIGNDLLLFLLVSNKYKKFAFVSDVLSFFRAHEGSISISSKNCKLPLHYNLARAYFVEAVRPDLIYKLNASLYLHLLRYPDSKDYGVVDISDFYVSNRSTAFSRFYLMQLMVRKFCRKFLAV</sequence>
<dbReference type="CDD" id="cd00761">
    <property type="entry name" value="Glyco_tranf_GTA_type"/>
    <property type="match status" value="1"/>
</dbReference>